<dbReference type="GO" id="GO:0005524">
    <property type="term" value="F:ATP binding"/>
    <property type="evidence" value="ECO:0007669"/>
    <property type="project" value="InterPro"/>
</dbReference>
<dbReference type="EMBL" id="BIFS01000001">
    <property type="protein sequence ID" value="GCE16283.1"/>
    <property type="molecule type" value="Genomic_DNA"/>
</dbReference>
<evidence type="ECO:0000259" key="7">
    <source>
        <dbReference type="PROSITE" id="PS51146"/>
    </source>
</evidence>
<accession>A0A402AAT3</accession>
<dbReference type="OrthoDB" id="9783783at2"/>
<dbReference type="InterPro" id="IPR014774">
    <property type="entry name" value="KaiC-like_dom"/>
</dbReference>
<comment type="caution">
    <text evidence="8">The sequence shown here is derived from an EMBL/GenBank/DDBJ whole genome shotgun (WGS) entry which is preliminary data.</text>
</comment>
<keyword evidence="2" id="KW-0597">Phosphoprotein</keyword>
<dbReference type="Pfam" id="PF06745">
    <property type="entry name" value="ATPase"/>
    <property type="match status" value="2"/>
</dbReference>
<dbReference type="SUPFAM" id="SSF52540">
    <property type="entry name" value="P-loop containing nucleoside triphosphate hydrolases"/>
    <property type="match status" value="2"/>
</dbReference>
<dbReference type="PRINTS" id="PR01874">
    <property type="entry name" value="DNAREPAIRADA"/>
</dbReference>
<dbReference type="InterPro" id="IPR030665">
    <property type="entry name" value="KaiC"/>
</dbReference>
<dbReference type="PANTHER" id="PTHR42926:SF1">
    <property type="entry name" value="CIRCADIAN CLOCK OSCILLATOR PROTEIN KAIC 1"/>
    <property type="match status" value="1"/>
</dbReference>
<dbReference type="PANTHER" id="PTHR42926">
    <property type="match status" value="1"/>
</dbReference>
<sequence length="514" mass="57362">MTDVTNQPTIIERVPSGIEGFDQILRGGFLKGETYLLMGPPGAGKTIFGNQICFHHVATGGRAIYLTLLAETHSRILSHMQSFDFFSADPVADKLTYLSGYATLEQQGLDALTTLIRKEVRKQRATFLVIDGMLTIEQNATTLRDRKEFLHALSVTTEAVGCTTLLLMQYDKDIYDQPEHTMVDGLFHLSSYLHHSRSIREMQVHKFRGSSFLEGRHSYTIGNRGIEIYPRTEALMKTRPILPPSSLTSVLPTSRMAFGLPRFDEMINGGLPTGSITAVLGAPGTGKTLLGLHFLYAGARQGEQSLYFGFHESPAQLKRRMTYLGLSMDDEAVNEHLDFLSQPPTEDIVDILGEQILTAVHTKKVKRLFIDGLAGFQNTAVSQERLDLFLTSLFTALRNLDVTTIWTIELADLFNPAIVMPVQISKMAVLVENIVFLRYVELYSQLYRLISIMKMRQSGYDSSIREFRINDHGLDVASTFTSAEAILAGNAHSTTTYNLSTSKDDPSSSREEQQ</sequence>
<dbReference type="InterPro" id="IPR051347">
    <property type="entry name" value="Circadian_clock_KaiC-rel"/>
</dbReference>
<dbReference type="Gene3D" id="3.40.50.300">
    <property type="entry name" value="P-loop containing nucleotide triphosphate hydrolases"/>
    <property type="match status" value="2"/>
</dbReference>
<keyword evidence="3" id="KW-0808">Transferase</keyword>
<keyword evidence="6" id="KW-0378">Hydrolase</keyword>
<dbReference type="InterPro" id="IPR010624">
    <property type="entry name" value="KaiC_dom"/>
</dbReference>
<dbReference type="GO" id="GO:0004674">
    <property type="term" value="F:protein serine/threonine kinase activity"/>
    <property type="evidence" value="ECO:0007669"/>
    <property type="project" value="UniProtKB-EC"/>
</dbReference>
<feature type="domain" description="KaiC" evidence="7">
    <location>
        <begin position="254"/>
        <end position="490"/>
    </location>
</feature>
<evidence type="ECO:0000256" key="1">
    <source>
        <dbReference type="ARBA" id="ARBA00012513"/>
    </source>
</evidence>
<evidence type="ECO:0000256" key="5">
    <source>
        <dbReference type="ARBA" id="ARBA00022777"/>
    </source>
</evidence>
<dbReference type="RefSeq" id="WP_126548207.1">
    <property type="nucleotide sequence ID" value="NZ_BIFS01000001.1"/>
</dbReference>
<organism evidence="8 9">
    <name type="scientific">Dictyobacter kobayashii</name>
    <dbReference type="NCBI Taxonomy" id="2014872"/>
    <lineage>
        <taxon>Bacteria</taxon>
        <taxon>Bacillati</taxon>
        <taxon>Chloroflexota</taxon>
        <taxon>Ktedonobacteria</taxon>
        <taxon>Ktedonobacterales</taxon>
        <taxon>Dictyobacteraceae</taxon>
        <taxon>Dictyobacter</taxon>
    </lineage>
</organism>
<dbReference type="PROSITE" id="PS51146">
    <property type="entry name" value="KAIC"/>
    <property type="match status" value="2"/>
</dbReference>
<keyword evidence="4" id="KW-0677">Repeat</keyword>
<dbReference type="AlphaFoldDB" id="A0A402AAT3"/>
<dbReference type="EC" id="2.7.11.1" evidence="1"/>
<keyword evidence="5" id="KW-0418">Kinase</keyword>
<dbReference type="InterPro" id="IPR027417">
    <property type="entry name" value="P-loop_NTPase"/>
</dbReference>
<name>A0A402AAT3_9CHLR</name>
<reference evidence="9" key="1">
    <citation type="submission" date="2018-12" db="EMBL/GenBank/DDBJ databases">
        <title>Tengunoibacter tsumagoiensis gen. nov., sp. nov., Dictyobacter kobayashii sp. nov., D. alpinus sp. nov., and D. joshuensis sp. nov. and description of Dictyobacteraceae fam. nov. within the order Ktedonobacterales isolated from Tengu-no-mugimeshi.</title>
        <authorList>
            <person name="Wang C.M."/>
            <person name="Zheng Y."/>
            <person name="Sakai Y."/>
            <person name="Toyoda A."/>
            <person name="Minakuchi Y."/>
            <person name="Abe K."/>
            <person name="Yokota A."/>
            <person name="Yabe S."/>
        </authorList>
    </citation>
    <scope>NUCLEOTIDE SEQUENCE [LARGE SCALE GENOMIC DNA]</scope>
    <source>
        <strain evidence="9">Uno11</strain>
    </source>
</reference>
<evidence type="ECO:0000256" key="4">
    <source>
        <dbReference type="ARBA" id="ARBA00022737"/>
    </source>
</evidence>
<gene>
    <name evidence="8" type="ORF">KDK_00830</name>
</gene>
<evidence type="ECO:0000256" key="6">
    <source>
        <dbReference type="ARBA" id="ARBA00022801"/>
    </source>
</evidence>
<proteinExistence type="predicted"/>
<dbReference type="Proteomes" id="UP000287188">
    <property type="component" value="Unassembled WGS sequence"/>
</dbReference>
<keyword evidence="9" id="KW-1185">Reference proteome</keyword>
<evidence type="ECO:0000313" key="8">
    <source>
        <dbReference type="EMBL" id="GCE16283.1"/>
    </source>
</evidence>
<evidence type="ECO:0000313" key="9">
    <source>
        <dbReference type="Proteomes" id="UP000287188"/>
    </source>
</evidence>
<evidence type="ECO:0000256" key="3">
    <source>
        <dbReference type="ARBA" id="ARBA00022679"/>
    </source>
</evidence>
<dbReference type="PIRSF" id="PIRSF039117">
    <property type="entry name" value="KaiC"/>
    <property type="match status" value="1"/>
</dbReference>
<evidence type="ECO:0000256" key="2">
    <source>
        <dbReference type="ARBA" id="ARBA00022553"/>
    </source>
</evidence>
<dbReference type="GO" id="GO:0016787">
    <property type="term" value="F:hydrolase activity"/>
    <property type="evidence" value="ECO:0007669"/>
    <property type="project" value="UniProtKB-KW"/>
</dbReference>
<protein>
    <recommendedName>
        <fullName evidence="1">non-specific serine/threonine protein kinase</fullName>
        <ecNumber evidence="1">2.7.11.1</ecNumber>
    </recommendedName>
</protein>
<feature type="domain" description="KaiC" evidence="7">
    <location>
        <begin position="12"/>
        <end position="242"/>
    </location>
</feature>